<keyword evidence="6" id="KW-0282">Flagellum</keyword>
<keyword evidence="5" id="KW-0812">Transmembrane</keyword>
<evidence type="ECO:0000313" key="7">
    <source>
        <dbReference type="Proteomes" id="UP000258613"/>
    </source>
</evidence>
<dbReference type="KEGG" id="nag:AArcMg_1168"/>
<dbReference type="PANTHER" id="PTHR35903">
    <property type="entry name" value="FLAGELLIN B1"/>
    <property type="match status" value="1"/>
</dbReference>
<evidence type="ECO:0000256" key="1">
    <source>
        <dbReference type="ARBA" id="ARBA00004618"/>
    </source>
</evidence>
<feature type="transmembrane region" description="Helical" evidence="5">
    <location>
        <begin position="12"/>
        <end position="35"/>
    </location>
</feature>
<evidence type="ECO:0000313" key="6">
    <source>
        <dbReference type="EMBL" id="AXR81184.1"/>
    </source>
</evidence>
<keyword evidence="5" id="KW-1133">Transmembrane helix</keyword>
<keyword evidence="6" id="KW-0966">Cell projection</keyword>
<comment type="function">
    <text evidence="4">Flagellin is the subunit protein which polymerizes to form the filaments of archaeal flagella.</text>
</comment>
<protein>
    <recommendedName>
        <fullName evidence="4">Flagellin</fullName>
    </recommendedName>
</protein>
<dbReference type="Pfam" id="PF01917">
    <property type="entry name" value="Flagellin_arch-type"/>
    <property type="match status" value="1"/>
</dbReference>
<dbReference type="AlphaFoldDB" id="A0A346PNT9"/>
<evidence type="ECO:0000256" key="4">
    <source>
        <dbReference type="RuleBase" id="RU361282"/>
    </source>
</evidence>
<keyword evidence="6" id="KW-0969">Cilium</keyword>
<organism evidence="6 7">
    <name type="scientific">Natrarchaeobaculum sulfurireducens</name>
    <dbReference type="NCBI Taxonomy" id="2044521"/>
    <lineage>
        <taxon>Archaea</taxon>
        <taxon>Methanobacteriati</taxon>
        <taxon>Methanobacteriota</taxon>
        <taxon>Stenosarchaea group</taxon>
        <taxon>Halobacteria</taxon>
        <taxon>Halobacteriales</taxon>
        <taxon>Natrialbaceae</taxon>
        <taxon>Natrarchaeobaculum</taxon>
    </lineage>
</organism>
<comment type="similarity">
    <text evidence="2 4">Belongs to the archaeal flagellin family.</text>
</comment>
<keyword evidence="3 4" id="KW-0974">Archaeal flagellum</keyword>
<reference evidence="7" key="1">
    <citation type="submission" date="2018-02" db="EMBL/GenBank/DDBJ databases">
        <title>Phenotypic and genomic properties of facultatively anaerobic sulfur-reducing natronoarchaea from hypersaline soda lakes.</title>
        <authorList>
            <person name="Sorokin D.Y."/>
            <person name="Kublanov I.V."/>
            <person name="Roman P."/>
            <person name="Sinninghe Damste J.S."/>
            <person name="Golyshin P.N."/>
            <person name="Rojo D."/>
            <person name="Ciordia S."/>
            <person name="Mena M.D.C."/>
            <person name="Ferrer M."/>
            <person name="Messina E."/>
            <person name="Smedile F."/>
            <person name="La Spada G."/>
            <person name="La Cono V."/>
            <person name="Yakimov M.M."/>
        </authorList>
    </citation>
    <scope>NUCLEOTIDE SEQUENCE [LARGE SCALE GENOMIC DNA]</scope>
    <source>
        <strain evidence="7">AArc-Mg</strain>
    </source>
</reference>
<evidence type="ECO:0000256" key="2">
    <source>
        <dbReference type="ARBA" id="ARBA00010256"/>
    </source>
</evidence>
<name>A0A346PNT9_9EURY</name>
<sequence>MFVNEDGERGQVGIGTLIVFIAMVLVAAIAAGVLINTAGFLQTQAEATGQESTEQVSDRIQIVSESGSVAPTSTELYEGIDRSEEIDVDVELDSDAADELGGESFTISVASAAPVEVEDTKITEFPEDDGETVTYTIGGIPDHSDEYEVTIDSENLQAQTDDEIEPGETADFTDITDDEVVDSQDEVQLFGALAIDDDEFPEEDAEDDLAVRLTDQDRTSGDFVGTEYGADNEDEIADDIFGDLDDSDFDDDSFVGDASVFGTGTDAPNLDGDADVVLFDFGTVDFEDTGDADDEYVMEIIGVRDDSGDEEHVTVSFEIDESFDDGEKILVEADISSDQNADFENRVDEIQFVTATAPGSDAIDLSQTSVQFIGEQGEDTISITEERNVENVQGVSDAVLTDSSDRAEVSFRVVGEIEGYERLSEDERVSVIFTTDAGATTEAELRVPTTITNDDQSVRL</sequence>
<dbReference type="GeneID" id="37641663"/>
<dbReference type="EMBL" id="CP027033">
    <property type="protein sequence ID" value="AXR81184.1"/>
    <property type="molecule type" value="Genomic_DNA"/>
</dbReference>
<dbReference type="OrthoDB" id="102632at2157"/>
<dbReference type="Proteomes" id="UP000258613">
    <property type="component" value="Chromosome"/>
</dbReference>
<dbReference type="PANTHER" id="PTHR35903:SF1">
    <property type="entry name" value="FLAGELLIN B1"/>
    <property type="match status" value="1"/>
</dbReference>
<dbReference type="GO" id="GO:0097589">
    <property type="term" value="C:archaeal-type flagellum"/>
    <property type="evidence" value="ECO:0007669"/>
    <property type="project" value="UniProtKB-SubCell"/>
</dbReference>
<dbReference type="NCBIfam" id="TIGR02537">
    <property type="entry name" value="arch_flag_Nterm"/>
    <property type="match status" value="1"/>
</dbReference>
<dbReference type="RefSeq" id="WP_117370007.1">
    <property type="nucleotide sequence ID" value="NZ_CP027033.1"/>
</dbReference>
<accession>A0A346PNT9</accession>
<dbReference type="InterPro" id="IPR013373">
    <property type="entry name" value="Flagellin/pilin_N_arc"/>
</dbReference>
<evidence type="ECO:0000256" key="5">
    <source>
        <dbReference type="SAM" id="Phobius"/>
    </source>
</evidence>
<dbReference type="GO" id="GO:0005198">
    <property type="term" value="F:structural molecule activity"/>
    <property type="evidence" value="ECO:0007669"/>
    <property type="project" value="InterPro"/>
</dbReference>
<dbReference type="InterPro" id="IPR002774">
    <property type="entry name" value="Flagellin_arc-type"/>
</dbReference>
<gene>
    <name evidence="6" type="ORF">AArcMg_1168</name>
</gene>
<evidence type="ECO:0000256" key="3">
    <source>
        <dbReference type="ARBA" id="ARBA00022440"/>
    </source>
</evidence>
<keyword evidence="5" id="KW-0472">Membrane</keyword>
<dbReference type="GO" id="GO:0097588">
    <property type="term" value="P:archaeal or bacterial-type flagellum-dependent cell motility"/>
    <property type="evidence" value="ECO:0007669"/>
    <property type="project" value="InterPro"/>
</dbReference>
<proteinExistence type="inferred from homology"/>
<keyword evidence="7" id="KW-1185">Reference proteome</keyword>
<comment type="subcellular location">
    <subcellularLocation>
        <location evidence="1 4">Archaeal flagellum</location>
    </subcellularLocation>
</comment>